<dbReference type="EC" id="2.7.13.3" evidence="2"/>
<keyword evidence="3" id="KW-0597">Phosphoprotein</keyword>
<dbReference type="InterPro" id="IPR050482">
    <property type="entry name" value="Sensor_HK_TwoCompSys"/>
</dbReference>
<evidence type="ECO:0000256" key="4">
    <source>
        <dbReference type="ARBA" id="ARBA00022679"/>
    </source>
</evidence>
<comment type="caution">
    <text evidence="11">The sequence shown here is derived from an EMBL/GenBank/DDBJ whole genome shotgun (WGS) entry which is preliminary data.</text>
</comment>
<evidence type="ECO:0000256" key="6">
    <source>
        <dbReference type="ARBA" id="ARBA00022777"/>
    </source>
</evidence>
<evidence type="ECO:0000256" key="5">
    <source>
        <dbReference type="ARBA" id="ARBA00022741"/>
    </source>
</evidence>
<keyword evidence="8" id="KW-0902">Two-component regulatory system</keyword>
<feature type="transmembrane region" description="Helical" evidence="9">
    <location>
        <begin position="356"/>
        <end position="375"/>
    </location>
</feature>
<dbReference type="SUPFAM" id="SSF55874">
    <property type="entry name" value="ATPase domain of HSP90 chaperone/DNA topoisomerase II/histidine kinase"/>
    <property type="match status" value="1"/>
</dbReference>
<dbReference type="PANTHER" id="PTHR24421:SF10">
    <property type="entry name" value="NITRATE_NITRITE SENSOR PROTEIN NARQ"/>
    <property type="match status" value="1"/>
</dbReference>
<comment type="catalytic activity">
    <reaction evidence="1">
        <text>ATP + protein L-histidine = ADP + protein N-phospho-L-histidine.</text>
        <dbReference type="EC" id="2.7.13.3"/>
    </reaction>
</comment>
<evidence type="ECO:0000313" key="12">
    <source>
        <dbReference type="Proteomes" id="UP001551675"/>
    </source>
</evidence>
<keyword evidence="7" id="KW-0067">ATP-binding</keyword>
<dbReference type="Pfam" id="PF07730">
    <property type="entry name" value="HisKA_3"/>
    <property type="match status" value="1"/>
</dbReference>
<evidence type="ECO:0000259" key="10">
    <source>
        <dbReference type="Pfam" id="PF07730"/>
    </source>
</evidence>
<feature type="transmembrane region" description="Helical" evidence="9">
    <location>
        <begin position="387"/>
        <end position="406"/>
    </location>
</feature>
<keyword evidence="5" id="KW-0547">Nucleotide-binding</keyword>
<feature type="transmembrane region" description="Helical" evidence="9">
    <location>
        <begin position="61"/>
        <end position="80"/>
    </location>
</feature>
<dbReference type="EMBL" id="JBFALK010000033">
    <property type="protein sequence ID" value="MEV0974662.1"/>
    <property type="molecule type" value="Genomic_DNA"/>
</dbReference>
<evidence type="ECO:0000313" key="11">
    <source>
        <dbReference type="EMBL" id="MEV0974662.1"/>
    </source>
</evidence>
<dbReference type="Gene3D" id="1.20.5.1930">
    <property type="match status" value="1"/>
</dbReference>
<evidence type="ECO:0000256" key="7">
    <source>
        <dbReference type="ARBA" id="ARBA00022840"/>
    </source>
</evidence>
<keyword evidence="4" id="KW-0808">Transferase</keyword>
<keyword evidence="9" id="KW-1133">Transmembrane helix</keyword>
<proteinExistence type="predicted"/>
<dbReference type="RefSeq" id="WP_358141555.1">
    <property type="nucleotide sequence ID" value="NZ_JBFALK010000033.1"/>
</dbReference>
<evidence type="ECO:0000256" key="8">
    <source>
        <dbReference type="ARBA" id="ARBA00023012"/>
    </source>
</evidence>
<name>A0ABV3GT31_MICGL</name>
<feature type="transmembrane region" description="Helical" evidence="9">
    <location>
        <begin position="37"/>
        <end position="54"/>
    </location>
</feature>
<organism evidence="11 12">
    <name type="scientific">Microtetraspora glauca</name>
    <dbReference type="NCBI Taxonomy" id="1996"/>
    <lineage>
        <taxon>Bacteria</taxon>
        <taxon>Bacillati</taxon>
        <taxon>Actinomycetota</taxon>
        <taxon>Actinomycetes</taxon>
        <taxon>Streptosporangiales</taxon>
        <taxon>Streptosporangiaceae</taxon>
        <taxon>Microtetraspora</taxon>
    </lineage>
</organism>
<feature type="transmembrane region" description="Helical" evidence="9">
    <location>
        <begin position="469"/>
        <end position="486"/>
    </location>
</feature>
<feature type="domain" description="Signal transduction histidine kinase subgroup 3 dimerisation and phosphoacceptor" evidence="10">
    <location>
        <begin position="136"/>
        <end position="203"/>
    </location>
</feature>
<evidence type="ECO:0000256" key="2">
    <source>
        <dbReference type="ARBA" id="ARBA00012438"/>
    </source>
</evidence>
<feature type="transmembrane region" description="Helical" evidence="9">
    <location>
        <begin position="492"/>
        <end position="514"/>
    </location>
</feature>
<evidence type="ECO:0000256" key="1">
    <source>
        <dbReference type="ARBA" id="ARBA00000085"/>
    </source>
</evidence>
<protein>
    <recommendedName>
        <fullName evidence="2">histidine kinase</fullName>
        <ecNumber evidence="2">2.7.13.3</ecNumber>
    </recommendedName>
</protein>
<dbReference type="InterPro" id="IPR036890">
    <property type="entry name" value="HATPase_C_sf"/>
</dbReference>
<keyword evidence="9" id="KW-0812">Transmembrane</keyword>
<evidence type="ECO:0000256" key="9">
    <source>
        <dbReference type="SAM" id="Phobius"/>
    </source>
</evidence>
<dbReference type="GO" id="GO:0016301">
    <property type="term" value="F:kinase activity"/>
    <property type="evidence" value="ECO:0007669"/>
    <property type="project" value="UniProtKB-KW"/>
</dbReference>
<dbReference type="PANTHER" id="PTHR24421">
    <property type="entry name" value="NITRATE/NITRITE SENSOR PROTEIN NARX-RELATED"/>
    <property type="match status" value="1"/>
</dbReference>
<accession>A0ABV3GT31</accession>
<keyword evidence="9" id="KW-0472">Membrane</keyword>
<feature type="transmembrane region" description="Helical" evidence="9">
    <location>
        <begin position="12"/>
        <end position="31"/>
    </location>
</feature>
<evidence type="ECO:0000256" key="3">
    <source>
        <dbReference type="ARBA" id="ARBA00022553"/>
    </source>
</evidence>
<dbReference type="InterPro" id="IPR011712">
    <property type="entry name" value="Sig_transdc_His_kin_sub3_dim/P"/>
</dbReference>
<keyword evidence="6 11" id="KW-0418">Kinase</keyword>
<reference evidence="11 12" key="1">
    <citation type="submission" date="2024-06" db="EMBL/GenBank/DDBJ databases">
        <title>The Natural Products Discovery Center: Release of the First 8490 Sequenced Strains for Exploring Actinobacteria Biosynthetic Diversity.</title>
        <authorList>
            <person name="Kalkreuter E."/>
            <person name="Kautsar S.A."/>
            <person name="Yang D."/>
            <person name="Bader C.D."/>
            <person name="Teijaro C.N."/>
            <person name="Fluegel L."/>
            <person name="Davis C.M."/>
            <person name="Simpson J.R."/>
            <person name="Lauterbach L."/>
            <person name="Steele A.D."/>
            <person name="Gui C."/>
            <person name="Meng S."/>
            <person name="Li G."/>
            <person name="Viehrig K."/>
            <person name="Ye F."/>
            <person name="Su P."/>
            <person name="Kiefer A.F."/>
            <person name="Nichols A."/>
            <person name="Cepeda A.J."/>
            <person name="Yan W."/>
            <person name="Fan B."/>
            <person name="Jiang Y."/>
            <person name="Adhikari A."/>
            <person name="Zheng C.-J."/>
            <person name="Schuster L."/>
            <person name="Cowan T.M."/>
            <person name="Smanski M.J."/>
            <person name="Chevrette M.G."/>
            <person name="De Carvalho L.P.S."/>
            <person name="Shen B."/>
        </authorList>
    </citation>
    <scope>NUCLEOTIDE SEQUENCE [LARGE SCALE GENOMIC DNA]</scope>
    <source>
        <strain evidence="11 12">NPDC050100</strain>
    </source>
</reference>
<keyword evidence="12" id="KW-1185">Reference proteome</keyword>
<gene>
    <name evidence="11" type="ORF">AB0I59_39240</name>
</gene>
<feature type="transmembrane region" description="Helical" evidence="9">
    <location>
        <begin position="86"/>
        <end position="105"/>
    </location>
</feature>
<dbReference type="Proteomes" id="UP001551675">
    <property type="component" value="Unassembled WGS sequence"/>
</dbReference>
<sequence>MTSPRRGPRLGIRAAPAVAASVAAVVAAAAGAVVGGVRVPVAIATAVVVLYALARRRTAGASALGVVGAAVVTAVAVAAGGASPRITAAGAALALGAGAALWALGRSRRRRAAAREGSAEYVLQAAAVSRQAARAERSRFAAELHDVVAHRLTGVVVSAGAARRLSARSPDGPALRDEAIRHAGEAGRAALAELDALGDALDPPRALADLDALVAAHPGARYRRGVAEATEEAVALAFRVSREALTNAARYASGTPVHVRVYADGHDLVVEVRDSGGAAAGSGLGSGTGLEALRRAVAAAGGGLDAGPEGSGWAVRARLPQAVPAPWSPLPRMPLISRMWRTVAGRTALGPRGTRALDTALALLAFALPLGAGLIPAGGPDVFATSGPGRALLAVLLAAHAAPLVFRRALPRVAPFAASVALLAWLACDRSGWTAPHSTDMLLWCWWADLALVHSAASNAPGGRNARRTWPVPVAVAAVAGLALVSDGVTHVLAGWAVFTGGAAVPALTVWALGLRAGARRRARAAAETSLRDTVERDAAEAARAERLRLVRGLRDTAGARVAAVVAAAHRGDLDGVLAEARAAMTAMRELLAGLRADPAADDDLPPTVASLTALAARYRAVTRLTGAVRPLPGAVEVAAYRAVEALITDEARVTVRFAPDGLEITVAPRRDPGPPRALRAMVDAAGGTLTATADGTVRVWLPEKIET</sequence>
<dbReference type="Gene3D" id="3.30.565.10">
    <property type="entry name" value="Histidine kinase-like ATPase, C-terminal domain"/>
    <property type="match status" value="1"/>
</dbReference>